<sequence>MKKILDKLRQLPYVFWRRGTRFEKRIRVGRVPRNNNLVKRKEGLSLNLTKSELQKVVTSAVNAAMKLTKGNSCSTRRSSMQGDRGQNIRSAIRSGRTKSVVRRQFRLSDYEYRGHKATVTRESNGY</sequence>
<name>A0A382X5G0_9ZZZZ</name>
<feature type="region of interest" description="Disordered" evidence="1">
    <location>
        <begin position="70"/>
        <end position="99"/>
    </location>
</feature>
<gene>
    <name evidence="2" type="ORF">METZ01_LOCUS418968</name>
</gene>
<evidence type="ECO:0000313" key="2">
    <source>
        <dbReference type="EMBL" id="SVD66114.1"/>
    </source>
</evidence>
<feature type="compositionally biased region" description="Polar residues" evidence="1">
    <location>
        <begin position="70"/>
        <end position="81"/>
    </location>
</feature>
<dbReference type="EMBL" id="UINC01164980">
    <property type="protein sequence ID" value="SVD66114.1"/>
    <property type="molecule type" value="Genomic_DNA"/>
</dbReference>
<reference evidence="2" key="1">
    <citation type="submission" date="2018-05" db="EMBL/GenBank/DDBJ databases">
        <authorList>
            <person name="Lanie J.A."/>
            <person name="Ng W.-L."/>
            <person name="Kazmierczak K.M."/>
            <person name="Andrzejewski T.M."/>
            <person name="Davidsen T.M."/>
            <person name="Wayne K.J."/>
            <person name="Tettelin H."/>
            <person name="Glass J.I."/>
            <person name="Rusch D."/>
            <person name="Podicherti R."/>
            <person name="Tsui H.-C.T."/>
            <person name="Winkler M.E."/>
        </authorList>
    </citation>
    <scope>NUCLEOTIDE SEQUENCE</scope>
</reference>
<protein>
    <submittedName>
        <fullName evidence="2">Uncharacterized protein</fullName>
    </submittedName>
</protein>
<evidence type="ECO:0000256" key="1">
    <source>
        <dbReference type="SAM" id="MobiDB-lite"/>
    </source>
</evidence>
<dbReference type="AlphaFoldDB" id="A0A382X5G0"/>
<proteinExistence type="predicted"/>
<accession>A0A382X5G0</accession>
<organism evidence="2">
    <name type="scientific">marine metagenome</name>
    <dbReference type="NCBI Taxonomy" id="408172"/>
    <lineage>
        <taxon>unclassified sequences</taxon>
        <taxon>metagenomes</taxon>
        <taxon>ecological metagenomes</taxon>
    </lineage>
</organism>